<evidence type="ECO:0000313" key="3">
    <source>
        <dbReference type="Proteomes" id="UP000636709"/>
    </source>
</evidence>
<accession>A0A835EE48</accession>
<dbReference type="Proteomes" id="UP000636709">
    <property type="component" value="Unassembled WGS sequence"/>
</dbReference>
<evidence type="ECO:0000313" key="2">
    <source>
        <dbReference type="EMBL" id="KAF8683856.1"/>
    </source>
</evidence>
<proteinExistence type="predicted"/>
<reference evidence="2" key="1">
    <citation type="submission" date="2020-07" db="EMBL/GenBank/DDBJ databases">
        <title>Genome sequence and genetic diversity analysis of an under-domesticated orphan crop, white fonio (Digitaria exilis).</title>
        <authorList>
            <person name="Bennetzen J.L."/>
            <person name="Chen S."/>
            <person name="Ma X."/>
            <person name="Wang X."/>
            <person name="Yssel A.E.J."/>
            <person name="Chaluvadi S.R."/>
            <person name="Johnson M."/>
            <person name="Gangashetty P."/>
            <person name="Hamidou F."/>
            <person name="Sanogo M.D."/>
            <person name="Zwaenepoel A."/>
            <person name="Wallace J."/>
            <person name="Van De Peer Y."/>
            <person name="Van Deynze A."/>
        </authorList>
    </citation>
    <scope>NUCLEOTIDE SEQUENCE</scope>
    <source>
        <tissue evidence="2">Leaves</tissue>
    </source>
</reference>
<keyword evidence="3" id="KW-1185">Reference proteome</keyword>
<dbReference type="OrthoDB" id="643749at2759"/>
<dbReference type="Pfam" id="PF03478">
    <property type="entry name" value="Beta-prop_KIB1-4"/>
    <property type="match status" value="1"/>
</dbReference>
<protein>
    <recommendedName>
        <fullName evidence="1">KIB1-4 beta-propeller domain-containing protein</fullName>
    </recommendedName>
</protein>
<dbReference type="PANTHER" id="PTHR44586:SF23">
    <property type="entry name" value="F-BOX DOMAIN-CONTAINING PROTEIN"/>
    <property type="match status" value="1"/>
</dbReference>
<name>A0A835EE48_9POAL</name>
<dbReference type="EMBL" id="JACEFO010002102">
    <property type="protein sequence ID" value="KAF8683856.1"/>
    <property type="molecule type" value="Genomic_DNA"/>
</dbReference>
<organism evidence="2 3">
    <name type="scientific">Digitaria exilis</name>
    <dbReference type="NCBI Taxonomy" id="1010633"/>
    <lineage>
        <taxon>Eukaryota</taxon>
        <taxon>Viridiplantae</taxon>
        <taxon>Streptophyta</taxon>
        <taxon>Embryophyta</taxon>
        <taxon>Tracheophyta</taxon>
        <taxon>Spermatophyta</taxon>
        <taxon>Magnoliopsida</taxon>
        <taxon>Liliopsida</taxon>
        <taxon>Poales</taxon>
        <taxon>Poaceae</taxon>
        <taxon>PACMAD clade</taxon>
        <taxon>Panicoideae</taxon>
        <taxon>Panicodae</taxon>
        <taxon>Paniceae</taxon>
        <taxon>Anthephorinae</taxon>
        <taxon>Digitaria</taxon>
    </lineage>
</organism>
<feature type="domain" description="KIB1-4 beta-propeller" evidence="1">
    <location>
        <begin position="44"/>
        <end position="269"/>
    </location>
</feature>
<dbReference type="InterPro" id="IPR005174">
    <property type="entry name" value="KIB1-4_b-propeller"/>
</dbReference>
<evidence type="ECO:0000259" key="1">
    <source>
        <dbReference type="Pfam" id="PF03478"/>
    </source>
</evidence>
<dbReference type="PANTHER" id="PTHR44586">
    <property type="entry name" value="F-BOX DOMAIN CONTAINING PROTEIN, EXPRESSED"/>
    <property type="match status" value="1"/>
</dbReference>
<sequence length="286" mass="32342">MGTDEQGDPGYNVYEKLAGDKYNHSEGWFEIDMGPTTLDIDRAHLFMYHRVVLSASPSAGHACIVLLLHMAFGEVSFTRLGDDRWTWISPGEDTGLPWRFDYCNAMYSAADGLFYLLQNNGSMCSLNLNGPLPVACKILDSLPSWGIPMTKYLVQTPAGDILQIWRCRDDAESLVPVDIPPNYYNEVEQDLCLEYNTVSLHIYKVDLHGQRVEMIKCLPDYVLFLGLNDSMCLSVKDFPGLKTNCGYITDDFLEYVNCRKYNHREVGIWSMAEEGMSKLVDVSPCI</sequence>
<dbReference type="AlphaFoldDB" id="A0A835EE48"/>
<comment type="caution">
    <text evidence="2">The sequence shown here is derived from an EMBL/GenBank/DDBJ whole genome shotgun (WGS) entry which is preliminary data.</text>
</comment>
<gene>
    <name evidence="2" type="ORF">HU200_044796</name>
</gene>